<dbReference type="WBParaSite" id="ES5_v2.g18685.t1">
    <property type="protein sequence ID" value="ES5_v2.g18685.t1"/>
    <property type="gene ID" value="ES5_v2.g18685"/>
</dbReference>
<dbReference type="Proteomes" id="UP000887579">
    <property type="component" value="Unplaced"/>
</dbReference>
<reference evidence="2" key="1">
    <citation type="submission" date="2022-11" db="UniProtKB">
        <authorList>
            <consortium name="WormBaseParasite"/>
        </authorList>
    </citation>
    <scope>IDENTIFICATION</scope>
</reference>
<name>A0AC34FMZ0_9BILA</name>
<evidence type="ECO:0000313" key="1">
    <source>
        <dbReference type="Proteomes" id="UP000887579"/>
    </source>
</evidence>
<accession>A0AC34FMZ0</accession>
<protein>
    <submittedName>
        <fullName evidence="2">Uncharacterized protein</fullName>
    </submittedName>
</protein>
<organism evidence="1 2">
    <name type="scientific">Panagrolaimus sp. ES5</name>
    <dbReference type="NCBI Taxonomy" id="591445"/>
    <lineage>
        <taxon>Eukaryota</taxon>
        <taxon>Metazoa</taxon>
        <taxon>Ecdysozoa</taxon>
        <taxon>Nematoda</taxon>
        <taxon>Chromadorea</taxon>
        <taxon>Rhabditida</taxon>
        <taxon>Tylenchina</taxon>
        <taxon>Panagrolaimomorpha</taxon>
        <taxon>Panagrolaimoidea</taxon>
        <taxon>Panagrolaimidae</taxon>
        <taxon>Panagrolaimus</taxon>
    </lineage>
</organism>
<evidence type="ECO:0000313" key="2">
    <source>
        <dbReference type="WBParaSite" id="ES5_v2.g18685.t1"/>
    </source>
</evidence>
<sequence length="350" mass="41295">MATKNPFSSLQNEKYNFGDGKSVFDNDRYRDLNLNRYHTTSSNDDIIRSKSCSSPDSRKSDPFIDYIMEGHFDDSKMGENSNEWNKNNLMMEFEDDRTEKDKKRSDNKNSSRNSSTLSLRIASYGNSIDTVNQEDKSNEFIENQKEFGSKWKSVKHFIADSASSKMSENPFEFPHQQKKQNQKMDPEVMEFTASKQLLNPNQRPAIQYPESESDDEEEYAKILEKPLQSRVVVVASKKSKPKTFEKEEMKLLERKSEIKIEKERLKQKFSGLECFRAIELEKRVLNEIRERIHCGRDVGAVLFDDLKYCQKRSLNAFEEHHDVHKKYKAIKDEQDRIYQKLRDFHHHDKK</sequence>
<proteinExistence type="predicted"/>